<proteinExistence type="predicted"/>
<evidence type="ECO:0000313" key="8">
    <source>
        <dbReference type="EMBL" id="VDN15888.1"/>
    </source>
</evidence>
<dbReference type="Pfam" id="PF01284">
    <property type="entry name" value="MARVEL"/>
    <property type="match status" value="1"/>
</dbReference>
<dbReference type="OrthoDB" id="10318577at2759"/>
<comment type="subcellular location">
    <subcellularLocation>
        <location evidence="1">Membrane</location>
        <topology evidence="1">Multi-pass membrane protein</topology>
    </subcellularLocation>
</comment>
<name>A0A3P7M0K9_DIBLA</name>
<evidence type="ECO:0000256" key="2">
    <source>
        <dbReference type="ARBA" id="ARBA00022692"/>
    </source>
</evidence>
<keyword evidence="4 5" id="KW-0472">Membrane</keyword>
<feature type="transmembrane region" description="Helical" evidence="6">
    <location>
        <begin position="38"/>
        <end position="59"/>
    </location>
</feature>
<keyword evidence="2 5" id="KW-0812">Transmembrane</keyword>
<reference evidence="8 9" key="1">
    <citation type="submission" date="2018-11" db="EMBL/GenBank/DDBJ databases">
        <authorList>
            <consortium name="Pathogen Informatics"/>
        </authorList>
    </citation>
    <scope>NUCLEOTIDE SEQUENCE [LARGE SCALE GENOMIC DNA]</scope>
</reference>
<dbReference type="InterPro" id="IPR008253">
    <property type="entry name" value="Marvel"/>
</dbReference>
<feature type="transmembrane region" description="Helical" evidence="6">
    <location>
        <begin position="96"/>
        <end position="114"/>
    </location>
</feature>
<dbReference type="EMBL" id="UYRU01063967">
    <property type="protein sequence ID" value="VDN15888.1"/>
    <property type="molecule type" value="Genomic_DNA"/>
</dbReference>
<dbReference type="Proteomes" id="UP000281553">
    <property type="component" value="Unassembled WGS sequence"/>
</dbReference>
<evidence type="ECO:0000256" key="4">
    <source>
        <dbReference type="ARBA" id="ARBA00023136"/>
    </source>
</evidence>
<evidence type="ECO:0000256" key="5">
    <source>
        <dbReference type="PROSITE-ProRule" id="PRU00581"/>
    </source>
</evidence>
<organism evidence="8 9">
    <name type="scientific">Dibothriocephalus latus</name>
    <name type="common">Fish tapeworm</name>
    <name type="synonym">Diphyllobothrium latum</name>
    <dbReference type="NCBI Taxonomy" id="60516"/>
    <lineage>
        <taxon>Eukaryota</taxon>
        <taxon>Metazoa</taxon>
        <taxon>Spiralia</taxon>
        <taxon>Lophotrochozoa</taxon>
        <taxon>Platyhelminthes</taxon>
        <taxon>Cestoda</taxon>
        <taxon>Eucestoda</taxon>
        <taxon>Diphyllobothriidea</taxon>
        <taxon>Diphyllobothriidae</taxon>
        <taxon>Dibothriocephalus</taxon>
    </lineage>
</organism>
<protein>
    <recommendedName>
        <fullName evidence="7">MARVEL domain-containing protein</fullName>
    </recommendedName>
</protein>
<keyword evidence="3 6" id="KW-1133">Transmembrane helix</keyword>
<evidence type="ECO:0000256" key="6">
    <source>
        <dbReference type="SAM" id="Phobius"/>
    </source>
</evidence>
<dbReference type="AlphaFoldDB" id="A0A3P7M0K9"/>
<evidence type="ECO:0000259" key="7">
    <source>
        <dbReference type="PROSITE" id="PS51225"/>
    </source>
</evidence>
<dbReference type="PANTHER" id="PTHR22776:SF49">
    <property type="entry name" value="MARVEL DOMAIN-CONTAINING PROTEIN"/>
    <property type="match status" value="1"/>
</dbReference>
<evidence type="ECO:0000256" key="1">
    <source>
        <dbReference type="ARBA" id="ARBA00004141"/>
    </source>
</evidence>
<dbReference type="InterPro" id="IPR050578">
    <property type="entry name" value="MARVEL-CKLF_proteins"/>
</dbReference>
<evidence type="ECO:0000256" key="3">
    <source>
        <dbReference type="ARBA" id="ARBA00022989"/>
    </source>
</evidence>
<keyword evidence="9" id="KW-1185">Reference proteome</keyword>
<feature type="transmembrane region" description="Helical" evidence="6">
    <location>
        <begin position="65"/>
        <end position="89"/>
    </location>
</feature>
<sequence length="127" mass="13976">MQPTASAYETTYETRQEVAVPIAFNGAFLRDKHGILKIVEIVLTIIIFICVGSSFSFGASAAGGWINFTAAISLIISVFFLIIFLFNFIHRLPGPWVLIHFTVFPLIAVTVSPIPQGLRSTVFCLPE</sequence>
<dbReference type="PANTHER" id="PTHR22776">
    <property type="entry name" value="MARVEL-CONTAINING POTENTIAL LIPID RAFT-ASSOCIATED PROTEIN"/>
    <property type="match status" value="1"/>
</dbReference>
<evidence type="ECO:0000313" key="9">
    <source>
        <dbReference type="Proteomes" id="UP000281553"/>
    </source>
</evidence>
<dbReference type="GO" id="GO:0016020">
    <property type="term" value="C:membrane"/>
    <property type="evidence" value="ECO:0007669"/>
    <property type="project" value="UniProtKB-SubCell"/>
</dbReference>
<accession>A0A3P7M0K9</accession>
<dbReference type="PROSITE" id="PS51225">
    <property type="entry name" value="MARVEL"/>
    <property type="match status" value="1"/>
</dbReference>
<gene>
    <name evidence="8" type="ORF">DILT_LOCUS11719</name>
</gene>
<feature type="domain" description="MARVEL" evidence="7">
    <location>
        <begin position="28"/>
        <end position="127"/>
    </location>
</feature>